<dbReference type="InterPro" id="IPR012675">
    <property type="entry name" value="Beta-grasp_dom_sf"/>
</dbReference>
<dbReference type="Pfam" id="PF14574">
    <property type="entry name" value="RACo_C_ter"/>
    <property type="match status" value="1"/>
</dbReference>
<name>A0ABZ3IED1_9FIRM</name>
<dbReference type="SUPFAM" id="SSF54292">
    <property type="entry name" value="2Fe-2S ferredoxin-like"/>
    <property type="match status" value="1"/>
</dbReference>
<dbReference type="InterPro" id="IPR052911">
    <property type="entry name" value="Corrinoid_activation_enz"/>
</dbReference>
<dbReference type="Gene3D" id="3.10.20.880">
    <property type="match status" value="1"/>
</dbReference>
<dbReference type="PANTHER" id="PTHR42895">
    <property type="entry name" value="IRON-SULFUR CLUSTER-BINDING PROTEIN-RELATED"/>
    <property type="match status" value="1"/>
</dbReference>
<dbReference type="InterPro" id="IPR042259">
    <property type="entry name" value="Raco-like_middle_sf"/>
</dbReference>
<dbReference type="InterPro" id="IPR036010">
    <property type="entry name" value="2Fe-2S_ferredoxin-like_sf"/>
</dbReference>
<dbReference type="Proteomes" id="UP000216752">
    <property type="component" value="Chromosome"/>
</dbReference>
<dbReference type="PROSITE" id="PS51085">
    <property type="entry name" value="2FE2S_FER_2"/>
    <property type="match status" value="1"/>
</dbReference>
<dbReference type="Pfam" id="PF17651">
    <property type="entry name" value="Raco_middle"/>
    <property type="match status" value="1"/>
</dbReference>
<evidence type="ECO:0000313" key="2">
    <source>
        <dbReference type="EMBL" id="XFO64056.1"/>
    </source>
</evidence>
<sequence>MQYNVIFQPAGWRGTAIAGKSLLEISREVGVDIEAPCGETGMCGKCKIRVEAGFFESLGITSRLTNLSPITEKERKLLSQEELADQYRLACCSRIQGDILIYVPEQSRAAEQVILESGREKAFVLKPAIAQYSVKLNKPTLEDYRDDFSRIKDALGSGFIQFDKNVDIDYSLLTQLPDILRQNRWQVNVVVWNDSEIIAVQAQGEEGLYGIAIDIGTTTIAASLCDLTTGSIIARESLINSQVRYGDDVISRITYCMMNDDGLSTLNKIIIEDINTLVRRLTKTVGIEPKMVLEMVLVFNTVMHHLVLNINPQYIGSVPFASAIRRSFNVKAKELGIEIAKSGYVHCLPIEAGFVGADNVAVLIAEEPYKQDKMMLVIDIGTNGEINFGNKEGMLSASCATGPALEGAQIKFGMRAAPGAIERVVINGFTKEAEVNTIGESICGSLSSQVAAKGICGSGIIDAVAELFKAGIIRSDGTFNKKIESPRVRQGVDGKFEYVLVWAQDTAIGQDITITQKDVRAVQLAKAALYAGAKILMNKKGVDKVDEVILAGAFGNYINKENALVIGMFPDCDLENVTAVGNAAGEGAKLALMNVDKRAEAEHVAGFIQFVETATESEFQTNFYDAMFFPHAKDTFPHIQQILNTIPI</sequence>
<dbReference type="InterPro" id="IPR001041">
    <property type="entry name" value="2Fe-2S_ferredoxin-type"/>
</dbReference>
<dbReference type="Pfam" id="PF17650">
    <property type="entry name" value="RACo_linker"/>
    <property type="match status" value="1"/>
</dbReference>
<dbReference type="InterPro" id="IPR040506">
    <property type="entry name" value="RACo_linker"/>
</dbReference>
<dbReference type="InterPro" id="IPR041414">
    <property type="entry name" value="Raco-like_middle"/>
</dbReference>
<dbReference type="Pfam" id="PF00111">
    <property type="entry name" value="Fer2"/>
    <property type="match status" value="1"/>
</dbReference>
<keyword evidence="3" id="KW-1185">Reference proteome</keyword>
<feature type="domain" description="2Fe-2S ferredoxin-type" evidence="1">
    <location>
        <begin position="3"/>
        <end position="107"/>
    </location>
</feature>
<evidence type="ECO:0000313" key="3">
    <source>
        <dbReference type="Proteomes" id="UP000216752"/>
    </source>
</evidence>
<dbReference type="InterPro" id="IPR043129">
    <property type="entry name" value="ATPase_NBD"/>
</dbReference>
<gene>
    <name evidence="2" type="primary">nqrF_1</name>
    <name evidence="2" type="ORF">SPSIL_001460</name>
</gene>
<dbReference type="Gene3D" id="3.30.420.480">
    <property type="entry name" value="Domain of unknown function (DUF4445)"/>
    <property type="match status" value="1"/>
</dbReference>
<dbReference type="EMBL" id="CP155573">
    <property type="protein sequence ID" value="XFO64056.1"/>
    <property type="molecule type" value="Genomic_DNA"/>
</dbReference>
<dbReference type="PANTHER" id="PTHR42895:SF2">
    <property type="entry name" value="IRON-SULFUR CLUSTER PROTEIN"/>
    <property type="match status" value="1"/>
</dbReference>
<dbReference type="InterPro" id="IPR027980">
    <property type="entry name" value="RACo_C"/>
</dbReference>
<reference evidence="2" key="1">
    <citation type="submission" date="2024-05" db="EMBL/GenBank/DDBJ databases">
        <title>Isolation and characterization of Sporomusa carbonis sp. nov., a carboxydotrophic hydrogenogen in the genus of Sporomusa isolated from a charcoal burning pile.</title>
        <authorList>
            <person name="Boeer T."/>
            <person name="Rosenbaum F."/>
            <person name="Eysell L."/>
            <person name="Mueller V."/>
            <person name="Daniel R."/>
            <person name="Poehlein A."/>
        </authorList>
    </citation>
    <scope>NUCLEOTIDE SEQUENCE [LARGE SCALE GENOMIC DNA]</scope>
    <source>
        <strain evidence="2">DSM 10669</strain>
    </source>
</reference>
<proteinExistence type="predicted"/>
<dbReference type="SUPFAM" id="SSF53067">
    <property type="entry name" value="Actin-like ATPase domain"/>
    <property type="match status" value="1"/>
</dbReference>
<protein>
    <submittedName>
        <fullName evidence="2">Na(+)-translocating NADH-quinone reductase subunit F</fullName>
    </submittedName>
</protein>
<dbReference type="CDD" id="cd00207">
    <property type="entry name" value="fer2"/>
    <property type="match status" value="1"/>
</dbReference>
<accession>A0ABZ3IED1</accession>
<evidence type="ECO:0000259" key="1">
    <source>
        <dbReference type="PROSITE" id="PS51085"/>
    </source>
</evidence>
<organism evidence="2 3">
    <name type="scientific">Sporomusa silvacetica DSM 10669</name>
    <dbReference type="NCBI Taxonomy" id="1123289"/>
    <lineage>
        <taxon>Bacteria</taxon>
        <taxon>Bacillati</taxon>
        <taxon>Bacillota</taxon>
        <taxon>Negativicutes</taxon>
        <taxon>Selenomonadales</taxon>
        <taxon>Sporomusaceae</taxon>
        <taxon>Sporomusa</taxon>
    </lineage>
</organism>
<dbReference type="Gene3D" id="3.10.20.30">
    <property type="match status" value="1"/>
</dbReference>
<dbReference type="RefSeq" id="WP_094605431.1">
    <property type="nucleotide sequence ID" value="NZ_CP155573.1"/>
</dbReference>